<dbReference type="Gene3D" id="3.30.420.40">
    <property type="match status" value="2"/>
</dbReference>
<dbReference type="Gene3D" id="1.10.720.160">
    <property type="match status" value="1"/>
</dbReference>
<dbReference type="CDD" id="cd24079">
    <property type="entry name" value="ASKHA_NBD_PG1100-like"/>
    <property type="match status" value="1"/>
</dbReference>
<name>A0ABY5UZ98_9BACT</name>
<dbReference type="PANTHER" id="PTHR43190:SF3">
    <property type="entry name" value="N-ACETYL-D-GLUCOSAMINE KINASE"/>
    <property type="match status" value="1"/>
</dbReference>
<proteinExistence type="predicted"/>
<dbReference type="GeneID" id="82892208"/>
<dbReference type="Proteomes" id="UP001059295">
    <property type="component" value="Chromosome"/>
</dbReference>
<dbReference type="PANTHER" id="PTHR43190">
    <property type="entry name" value="N-ACETYL-D-GLUCOSAMINE KINASE"/>
    <property type="match status" value="1"/>
</dbReference>
<sequence length="283" mass="31339">MILIADSGSTKTDWCVVREGRTVRRFETDGTNPFFQAPEQIERTLASQLLPRLDGRPVRSVFFYGAGCAFEEQTAMIRRVLRSLLDVRRVEVGSDMLAAARALCGRDPGIACILGTGSNSCRWDGQRIAEQVSPLGFILGDEGSGAVLGRRLVGDCLKNRLPAGLREMFLDRFGLTPAEILDRVYRQPFPNRFLASLSPFLAEHIAVPEIRALVEESFGDFFRRNVAQYAGSSSLPVHCVGSVAYFYREPLERAAGRLSLRIGTVLRSPIEGLIAYHSTENKI</sequence>
<gene>
    <name evidence="1" type="ORF">NQ491_10700</name>
</gene>
<dbReference type="EMBL" id="CP102294">
    <property type="protein sequence ID" value="UWN57098.1"/>
    <property type="molecule type" value="Genomic_DNA"/>
</dbReference>
<dbReference type="InterPro" id="IPR043129">
    <property type="entry name" value="ATPase_NBD"/>
</dbReference>
<dbReference type="RefSeq" id="WP_019245554.1">
    <property type="nucleotide sequence ID" value="NZ_CAPH01000009.1"/>
</dbReference>
<keyword evidence="2" id="KW-1185">Reference proteome</keyword>
<reference evidence="1" key="1">
    <citation type="journal article" date="2022" name="Cell">
        <title>Design, construction, and in vivo augmentation of a complex gut microbiome.</title>
        <authorList>
            <person name="Cheng A.G."/>
            <person name="Ho P.Y."/>
            <person name="Aranda-Diaz A."/>
            <person name="Jain S."/>
            <person name="Yu F.B."/>
            <person name="Meng X."/>
            <person name="Wang M."/>
            <person name="Iakiviak M."/>
            <person name="Nagashima K."/>
            <person name="Zhao A."/>
            <person name="Murugkar P."/>
            <person name="Patil A."/>
            <person name="Atabakhsh K."/>
            <person name="Weakley A."/>
            <person name="Yan J."/>
            <person name="Brumbaugh A.R."/>
            <person name="Higginbottom S."/>
            <person name="Dimas A."/>
            <person name="Shiver A.L."/>
            <person name="Deutschbauer A."/>
            <person name="Neff N."/>
            <person name="Sonnenburg J.L."/>
            <person name="Huang K.C."/>
            <person name="Fischbach M.A."/>
        </authorList>
    </citation>
    <scope>NUCLEOTIDE SEQUENCE</scope>
    <source>
        <strain evidence="1">AP11</strain>
    </source>
</reference>
<protein>
    <submittedName>
        <fullName evidence="1">ATPase</fullName>
    </submittedName>
</protein>
<evidence type="ECO:0000313" key="1">
    <source>
        <dbReference type="EMBL" id="UWN57098.1"/>
    </source>
</evidence>
<dbReference type="InterPro" id="IPR052519">
    <property type="entry name" value="Euk-type_GlcNAc_Kinase"/>
</dbReference>
<dbReference type="SUPFAM" id="SSF53067">
    <property type="entry name" value="Actin-like ATPase domain"/>
    <property type="match status" value="2"/>
</dbReference>
<evidence type="ECO:0000313" key="2">
    <source>
        <dbReference type="Proteomes" id="UP001059295"/>
    </source>
</evidence>
<accession>A0ABY5UZ98</accession>
<organism evidence="1 2">
    <name type="scientific">Alistipes ihumii AP11</name>
    <dbReference type="NCBI Taxonomy" id="1211813"/>
    <lineage>
        <taxon>Bacteria</taxon>
        <taxon>Pseudomonadati</taxon>
        <taxon>Bacteroidota</taxon>
        <taxon>Bacteroidia</taxon>
        <taxon>Bacteroidales</taxon>
        <taxon>Rikenellaceae</taxon>
        <taxon>Alistipes</taxon>
    </lineage>
</organism>